<reference evidence="1 2" key="1">
    <citation type="journal article" date="2022" name="bioRxiv">
        <title>The genome of the oomycete Peronosclerospora sorghi, a cosmopolitan pathogen of maize and sorghum, is inflated with dispersed pseudogenes.</title>
        <authorList>
            <person name="Fletcher K."/>
            <person name="Martin F."/>
            <person name="Isakeit T."/>
            <person name="Cavanaugh K."/>
            <person name="Magill C."/>
            <person name="Michelmore R."/>
        </authorList>
    </citation>
    <scope>NUCLEOTIDE SEQUENCE [LARGE SCALE GENOMIC DNA]</scope>
    <source>
        <strain evidence="1">P6</strain>
    </source>
</reference>
<dbReference type="Proteomes" id="UP001163321">
    <property type="component" value="Chromosome 8"/>
</dbReference>
<evidence type="ECO:0000313" key="2">
    <source>
        <dbReference type="Proteomes" id="UP001163321"/>
    </source>
</evidence>
<accession>A0ACC0VP33</accession>
<organism evidence="1 2">
    <name type="scientific">Peronosclerospora sorghi</name>
    <dbReference type="NCBI Taxonomy" id="230839"/>
    <lineage>
        <taxon>Eukaryota</taxon>
        <taxon>Sar</taxon>
        <taxon>Stramenopiles</taxon>
        <taxon>Oomycota</taxon>
        <taxon>Peronosporomycetes</taxon>
        <taxon>Peronosporales</taxon>
        <taxon>Peronosporaceae</taxon>
        <taxon>Peronosclerospora</taxon>
    </lineage>
</organism>
<gene>
    <name evidence="1" type="ORF">PsorP6_003015</name>
</gene>
<name>A0ACC0VP33_9STRA</name>
<proteinExistence type="predicted"/>
<comment type="caution">
    <text evidence="1">The sequence shown here is derived from an EMBL/GenBank/DDBJ whole genome shotgun (WGS) entry which is preliminary data.</text>
</comment>
<protein>
    <submittedName>
        <fullName evidence="1">Uncharacterized protein</fullName>
    </submittedName>
</protein>
<keyword evidence="2" id="KW-1185">Reference proteome</keyword>
<dbReference type="EMBL" id="CM047587">
    <property type="protein sequence ID" value="KAI9908242.1"/>
    <property type="molecule type" value="Genomic_DNA"/>
</dbReference>
<evidence type="ECO:0000313" key="1">
    <source>
        <dbReference type="EMBL" id="KAI9908242.1"/>
    </source>
</evidence>
<sequence>MPGFNLLDFTTRLQQLVTPQGARPPTCNFRSTFVQPLPPAPVTPSSAPVSVEGYLDVSSIDDLLLTVVSYLDGETLSRLSRVNTAWHRFMQQYREPLYRSLMRGATYVDHTPRRPPRSAFQSYLLALRDDVARELAHTFAVLASHQALEAYCRATPEHGFVAMFCDLVEFPDARLGRLVAWKRQSALGIVLAATPARVQDFRKHSRYCGPITFVPVENPHWPVSPLTPVEARGCMGYAIEHVRMVKGYEAVKETVVASIFKDLLIFDTTAHAAAYERSRGRPVYALSLDDQDAWAQVNQLERGRHLSFSSPLRRQVAKYPVATRIERIRAKLRAIDEQLTVLFAAQATAGEASNRPGAP</sequence>